<sequence>MYTLRNQDYYLIKPESCLRRDRVTVSQAFAWCRKRKRSRRLSF</sequence>
<accession>A0A0L8VCL6</accession>
<name>A0A0L8VCL6_9BACT</name>
<dbReference type="EMBL" id="LGIA01000041">
    <property type="protein sequence ID" value="KOH46205.1"/>
    <property type="molecule type" value="Genomic_DNA"/>
</dbReference>
<dbReference type="AlphaFoldDB" id="A0A0L8VCL6"/>
<gene>
    <name evidence="1" type="ORF">NC99_09830</name>
</gene>
<protein>
    <submittedName>
        <fullName evidence="1">Uncharacterized protein</fullName>
    </submittedName>
</protein>
<comment type="caution">
    <text evidence="1">The sequence shown here is derived from an EMBL/GenBank/DDBJ whole genome shotgun (WGS) entry which is preliminary data.</text>
</comment>
<evidence type="ECO:0000313" key="1">
    <source>
        <dbReference type="EMBL" id="KOH46205.1"/>
    </source>
</evidence>
<keyword evidence="2" id="KW-1185">Reference proteome</keyword>
<organism evidence="1 2">
    <name type="scientific">Sunxiuqinia dokdonensis</name>
    <dbReference type="NCBI Taxonomy" id="1409788"/>
    <lineage>
        <taxon>Bacteria</taxon>
        <taxon>Pseudomonadati</taxon>
        <taxon>Bacteroidota</taxon>
        <taxon>Bacteroidia</taxon>
        <taxon>Marinilabiliales</taxon>
        <taxon>Prolixibacteraceae</taxon>
        <taxon>Sunxiuqinia</taxon>
    </lineage>
</organism>
<reference evidence="2" key="1">
    <citation type="submission" date="2015-07" db="EMBL/GenBank/DDBJ databases">
        <title>Genome sequencing of Sunxiuqinia dokdonensis strain SK.</title>
        <authorList>
            <person name="Ahn S."/>
            <person name="Kim B.-C."/>
        </authorList>
    </citation>
    <scope>NUCLEOTIDE SEQUENCE [LARGE SCALE GENOMIC DNA]</scope>
    <source>
        <strain evidence="2">SK</strain>
    </source>
</reference>
<dbReference type="Proteomes" id="UP000036958">
    <property type="component" value="Unassembled WGS sequence"/>
</dbReference>
<proteinExistence type="predicted"/>
<evidence type="ECO:0000313" key="2">
    <source>
        <dbReference type="Proteomes" id="UP000036958"/>
    </source>
</evidence>